<dbReference type="Proteomes" id="UP000319499">
    <property type="component" value="Unassembled WGS sequence"/>
</dbReference>
<keyword evidence="2" id="KW-1185">Reference proteome</keyword>
<name>A0A563DER5_9FLAO</name>
<evidence type="ECO:0000313" key="2">
    <source>
        <dbReference type="Proteomes" id="UP000319499"/>
    </source>
</evidence>
<proteinExistence type="predicted"/>
<dbReference type="RefSeq" id="WP_146292510.1">
    <property type="nucleotide sequence ID" value="NZ_SELH01000018.1"/>
</dbReference>
<organism evidence="1 2">
    <name type="scientific">Apibacter muscae</name>
    <dbReference type="NCBI Taxonomy" id="2509004"/>
    <lineage>
        <taxon>Bacteria</taxon>
        <taxon>Pseudomonadati</taxon>
        <taxon>Bacteroidota</taxon>
        <taxon>Flavobacteriia</taxon>
        <taxon>Flavobacteriales</taxon>
        <taxon>Weeksellaceae</taxon>
        <taxon>Apibacter</taxon>
    </lineage>
</organism>
<gene>
    <name evidence="1" type="ORF">ETU09_05875</name>
</gene>
<accession>A0A563DER5</accession>
<dbReference type="EMBL" id="SELH01000018">
    <property type="protein sequence ID" value="TWP28451.1"/>
    <property type="molecule type" value="Genomic_DNA"/>
</dbReference>
<evidence type="ECO:0000313" key="1">
    <source>
        <dbReference type="EMBL" id="TWP28451.1"/>
    </source>
</evidence>
<protein>
    <submittedName>
        <fullName evidence="1">Uncharacterized protein</fullName>
    </submittedName>
</protein>
<comment type="caution">
    <text evidence="1">The sequence shown here is derived from an EMBL/GenBank/DDBJ whole genome shotgun (WGS) entry which is preliminary data.</text>
</comment>
<sequence>MKESIKQLKALLNYRCKEKGISYLLEIEKQIKNDKNLSRNKEILNLLEIIKKKQKIKELEG</sequence>
<reference evidence="1 2" key="1">
    <citation type="submission" date="2019-02" db="EMBL/GenBank/DDBJ databases">
        <title>Apibacter muscae sp. nov.: a novel member of the house fly microbiota.</title>
        <authorList>
            <person name="Park R."/>
        </authorList>
    </citation>
    <scope>NUCLEOTIDE SEQUENCE [LARGE SCALE GENOMIC DNA]</scope>
    <source>
        <strain evidence="1 2">AL1</strain>
    </source>
</reference>
<dbReference type="AlphaFoldDB" id="A0A563DER5"/>